<dbReference type="AlphaFoldDB" id="A0A0E9WDA6"/>
<accession>A0A0E9WDA6</accession>
<name>A0A0E9WDA6_ANGAN</name>
<dbReference type="EMBL" id="GBXM01020301">
    <property type="protein sequence ID" value="JAH88276.1"/>
    <property type="molecule type" value="Transcribed_RNA"/>
</dbReference>
<reference evidence="1" key="1">
    <citation type="submission" date="2014-11" db="EMBL/GenBank/DDBJ databases">
        <authorList>
            <person name="Amaro Gonzalez C."/>
        </authorList>
    </citation>
    <scope>NUCLEOTIDE SEQUENCE</scope>
</reference>
<reference evidence="1" key="2">
    <citation type="journal article" date="2015" name="Fish Shellfish Immunol.">
        <title>Early steps in the European eel (Anguilla anguilla)-Vibrio vulnificus interaction in the gills: Role of the RtxA13 toxin.</title>
        <authorList>
            <person name="Callol A."/>
            <person name="Pajuelo D."/>
            <person name="Ebbesson L."/>
            <person name="Teles M."/>
            <person name="MacKenzie S."/>
            <person name="Amaro C."/>
        </authorList>
    </citation>
    <scope>NUCLEOTIDE SEQUENCE</scope>
</reference>
<sequence>MLSGLEALIGNEKKKVAVPLGGESDPQHLPSGWGVTSYLGTVTLSNAELG</sequence>
<organism evidence="1">
    <name type="scientific">Anguilla anguilla</name>
    <name type="common">European freshwater eel</name>
    <name type="synonym">Muraena anguilla</name>
    <dbReference type="NCBI Taxonomy" id="7936"/>
    <lineage>
        <taxon>Eukaryota</taxon>
        <taxon>Metazoa</taxon>
        <taxon>Chordata</taxon>
        <taxon>Craniata</taxon>
        <taxon>Vertebrata</taxon>
        <taxon>Euteleostomi</taxon>
        <taxon>Actinopterygii</taxon>
        <taxon>Neopterygii</taxon>
        <taxon>Teleostei</taxon>
        <taxon>Anguilliformes</taxon>
        <taxon>Anguillidae</taxon>
        <taxon>Anguilla</taxon>
    </lineage>
</organism>
<protein>
    <submittedName>
        <fullName evidence="1">Uncharacterized protein</fullName>
    </submittedName>
</protein>
<proteinExistence type="predicted"/>
<evidence type="ECO:0000313" key="1">
    <source>
        <dbReference type="EMBL" id="JAH88276.1"/>
    </source>
</evidence>